<dbReference type="Proteomes" id="UP001143981">
    <property type="component" value="Unassembled WGS sequence"/>
</dbReference>
<protein>
    <submittedName>
        <fullName evidence="1">Uncharacterized protein</fullName>
    </submittedName>
</protein>
<keyword evidence="2" id="KW-1185">Reference proteome</keyword>
<organism evidence="1 2">
    <name type="scientific">Coemansia biformis</name>
    <dbReference type="NCBI Taxonomy" id="1286918"/>
    <lineage>
        <taxon>Eukaryota</taxon>
        <taxon>Fungi</taxon>
        <taxon>Fungi incertae sedis</taxon>
        <taxon>Zoopagomycota</taxon>
        <taxon>Kickxellomycotina</taxon>
        <taxon>Kickxellomycetes</taxon>
        <taxon>Kickxellales</taxon>
        <taxon>Kickxellaceae</taxon>
        <taxon>Coemansia</taxon>
    </lineage>
</organism>
<feature type="non-terminal residue" evidence="1">
    <location>
        <position position="114"/>
    </location>
</feature>
<dbReference type="EMBL" id="JANBOI010000953">
    <property type="protein sequence ID" value="KAJ1727888.1"/>
    <property type="molecule type" value="Genomic_DNA"/>
</dbReference>
<gene>
    <name evidence="1" type="ORF">LPJ61_004340</name>
</gene>
<evidence type="ECO:0000313" key="1">
    <source>
        <dbReference type="EMBL" id="KAJ1727888.1"/>
    </source>
</evidence>
<reference evidence="1" key="1">
    <citation type="submission" date="2022-07" db="EMBL/GenBank/DDBJ databases">
        <title>Phylogenomic reconstructions and comparative analyses of Kickxellomycotina fungi.</title>
        <authorList>
            <person name="Reynolds N.K."/>
            <person name="Stajich J.E."/>
            <person name="Barry K."/>
            <person name="Grigoriev I.V."/>
            <person name="Crous P."/>
            <person name="Smith M.E."/>
        </authorList>
    </citation>
    <scope>NUCLEOTIDE SEQUENCE</scope>
    <source>
        <strain evidence="1">BCRC 34381</strain>
    </source>
</reference>
<name>A0A9W7Y9H0_9FUNG</name>
<sequence length="114" mass="13231">MAETDKESGSTTDEFLRAYIDAAKRKLETSPVGPSSAADLSVIIKDEETPKNWRRYYSNHEVQEIVNQECAECEYSWRMCKANPPTFGQRISQCSELRKVYTQCKERVRAEMRK</sequence>
<evidence type="ECO:0000313" key="2">
    <source>
        <dbReference type="Proteomes" id="UP001143981"/>
    </source>
</evidence>
<dbReference type="OrthoDB" id="5598776at2759"/>
<accession>A0A9W7Y9H0</accession>
<dbReference type="AlphaFoldDB" id="A0A9W7Y9H0"/>
<proteinExistence type="predicted"/>
<comment type="caution">
    <text evidence="1">The sequence shown here is derived from an EMBL/GenBank/DDBJ whole genome shotgun (WGS) entry which is preliminary data.</text>
</comment>